<dbReference type="PANTHER" id="PTHR46797">
    <property type="entry name" value="HTH-TYPE TRANSCRIPTIONAL REGULATOR"/>
    <property type="match status" value="1"/>
</dbReference>
<keyword evidence="2" id="KW-0238">DNA-binding</keyword>
<dbReference type="RefSeq" id="WP_171643974.1">
    <property type="nucleotide sequence ID" value="NZ_WHOA01000099.1"/>
</dbReference>
<dbReference type="PROSITE" id="PS50943">
    <property type="entry name" value="HTH_CROC1"/>
    <property type="match status" value="1"/>
</dbReference>
<organism evidence="5 6">
    <name type="scientific">Paenibacillus phytorum</name>
    <dbReference type="NCBI Taxonomy" id="2654977"/>
    <lineage>
        <taxon>Bacteria</taxon>
        <taxon>Bacillati</taxon>
        <taxon>Bacillota</taxon>
        <taxon>Bacilli</taxon>
        <taxon>Bacillales</taxon>
        <taxon>Paenibacillaceae</taxon>
        <taxon>Paenibacillus</taxon>
    </lineage>
</organism>
<dbReference type="Pfam" id="PF01381">
    <property type="entry name" value="HTH_3"/>
    <property type="match status" value="1"/>
</dbReference>
<reference evidence="5 6" key="1">
    <citation type="submission" date="2019-10" db="EMBL/GenBank/DDBJ databases">
        <title>Description of Paenibacillus terrestris sp. nov.</title>
        <authorList>
            <person name="Carlier A."/>
            <person name="Qi S."/>
        </authorList>
    </citation>
    <scope>NUCLEOTIDE SEQUENCE [LARGE SCALE GENOMIC DNA]</scope>
    <source>
        <strain evidence="5 6">LMG 31458</strain>
    </source>
</reference>
<comment type="caution">
    <text evidence="5">The sequence shown here is derived from an EMBL/GenBank/DDBJ whole genome shotgun (WGS) entry which is preliminary data.</text>
</comment>
<evidence type="ECO:0000256" key="2">
    <source>
        <dbReference type="ARBA" id="ARBA00023125"/>
    </source>
</evidence>
<name>A0ABX1XVX5_9BACL</name>
<evidence type="ECO:0000313" key="5">
    <source>
        <dbReference type="EMBL" id="NOU72682.1"/>
    </source>
</evidence>
<dbReference type="CDD" id="cd00093">
    <property type="entry name" value="HTH_XRE"/>
    <property type="match status" value="1"/>
</dbReference>
<keyword evidence="3" id="KW-0804">Transcription</keyword>
<dbReference type="InterPro" id="IPR050807">
    <property type="entry name" value="TransReg_Diox_bact_type"/>
</dbReference>
<proteinExistence type="predicted"/>
<evidence type="ECO:0000256" key="1">
    <source>
        <dbReference type="ARBA" id="ARBA00023015"/>
    </source>
</evidence>
<dbReference type="SMART" id="SM00530">
    <property type="entry name" value="HTH_XRE"/>
    <property type="match status" value="1"/>
</dbReference>
<dbReference type="Gene3D" id="1.10.260.40">
    <property type="entry name" value="lambda repressor-like DNA-binding domains"/>
    <property type="match status" value="1"/>
</dbReference>
<evidence type="ECO:0000313" key="6">
    <source>
        <dbReference type="Proteomes" id="UP000616779"/>
    </source>
</evidence>
<dbReference type="EMBL" id="WHOA01000099">
    <property type="protein sequence ID" value="NOU72682.1"/>
    <property type="molecule type" value="Genomic_DNA"/>
</dbReference>
<keyword evidence="1" id="KW-0805">Transcription regulation</keyword>
<accession>A0ABX1XVX5</accession>
<sequence>MTSLQMIVGEKIKNFRKIKGMTQQELGFKANIKQGYLGDVERGARNISLESLEKIMNALGLRPGDIFGYHEVDINDVNYELEQIIQKHSDFLRTKKIKDVKMLHKISLEIFESLESK</sequence>
<dbReference type="InterPro" id="IPR010982">
    <property type="entry name" value="Lambda_DNA-bd_dom_sf"/>
</dbReference>
<dbReference type="PANTHER" id="PTHR46797:SF23">
    <property type="entry name" value="HTH-TYPE TRANSCRIPTIONAL REGULATOR SUTR"/>
    <property type="match status" value="1"/>
</dbReference>
<feature type="domain" description="HTH cro/C1-type" evidence="4">
    <location>
        <begin position="12"/>
        <end position="66"/>
    </location>
</feature>
<gene>
    <name evidence="5" type="ORF">GC098_14840</name>
</gene>
<dbReference type="Proteomes" id="UP000616779">
    <property type="component" value="Unassembled WGS sequence"/>
</dbReference>
<keyword evidence="6" id="KW-1185">Reference proteome</keyword>
<protein>
    <submittedName>
        <fullName evidence="5">Helix-turn-helix domain-containing protein</fullName>
    </submittedName>
</protein>
<dbReference type="SUPFAM" id="SSF47413">
    <property type="entry name" value="lambda repressor-like DNA-binding domains"/>
    <property type="match status" value="1"/>
</dbReference>
<evidence type="ECO:0000259" key="4">
    <source>
        <dbReference type="PROSITE" id="PS50943"/>
    </source>
</evidence>
<evidence type="ECO:0000256" key="3">
    <source>
        <dbReference type="ARBA" id="ARBA00023163"/>
    </source>
</evidence>
<dbReference type="InterPro" id="IPR001387">
    <property type="entry name" value="Cro/C1-type_HTH"/>
</dbReference>